<sequence length="16" mass="1907">MSIETLERWDNPGVLF</sequence>
<protein>
    <submittedName>
        <fullName evidence="1">Uncharacterized protein</fullName>
    </submittedName>
</protein>
<organism evidence="1 2">
    <name type="scientific">Bacillus mycoides</name>
    <dbReference type="NCBI Taxonomy" id="1405"/>
    <lineage>
        <taxon>Bacteria</taxon>
        <taxon>Bacillati</taxon>
        <taxon>Bacillota</taxon>
        <taxon>Bacilli</taxon>
        <taxon>Bacillales</taxon>
        <taxon>Bacillaceae</taxon>
        <taxon>Bacillus</taxon>
        <taxon>Bacillus cereus group</taxon>
    </lineage>
</organism>
<dbReference type="EMBL" id="FMAK01000051">
    <property type="protein sequence ID" value="SCB69955.1"/>
    <property type="molecule type" value="Genomic_DNA"/>
</dbReference>
<name>A0A1G4ELN8_BACMY</name>
<reference evidence="1 2" key="1">
    <citation type="submission" date="2016-08" db="EMBL/GenBank/DDBJ databases">
        <authorList>
            <person name="Seilhamer J.J."/>
        </authorList>
    </citation>
    <scope>NUCLEOTIDE SEQUENCE [LARGE SCALE GENOMIC DNA]</scope>
    <source>
        <strain evidence="1 2">SDA_GO95</strain>
    </source>
</reference>
<evidence type="ECO:0000313" key="1">
    <source>
        <dbReference type="EMBL" id="SCB69955.1"/>
    </source>
</evidence>
<proteinExistence type="predicted"/>
<dbReference type="Proteomes" id="UP000195696">
    <property type="component" value="Unassembled WGS sequence"/>
</dbReference>
<gene>
    <name evidence="1" type="ORF">BWGO95_04123</name>
</gene>
<evidence type="ECO:0000313" key="2">
    <source>
        <dbReference type="Proteomes" id="UP000195696"/>
    </source>
</evidence>
<accession>A0A1G4ELN8</accession>
<dbReference type="AlphaFoldDB" id="A0A1G4ELN8"/>